<dbReference type="STRING" id="1797533.A2731_02510"/>
<dbReference type="PANTHER" id="PTHR13610:SF11">
    <property type="entry name" value="METHYLTRANSFERASE DOMAIN-CONTAINING PROTEIN"/>
    <property type="match status" value="1"/>
</dbReference>
<keyword evidence="3" id="KW-0949">S-adenosyl-L-methionine</keyword>
<keyword evidence="4" id="KW-1133">Transmembrane helix</keyword>
<dbReference type="SUPFAM" id="SSF53335">
    <property type="entry name" value="S-adenosyl-L-methionine-dependent methyltransferases"/>
    <property type="match status" value="1"/>
</dbReference>
<dbReference type="InterPro" id="IPR029063">
    <property type="entry name" value="SAM-dependent_MTases_sf"/>
</dbReference>
<accession>A0A1G1XXG4</accession>
<name>A0A1G1XXG4_9BACT</name>
<dbReference type="InterPro" id="IPR026170">
    <property type="entry name" value="FAM173A/B"/>
</dbReference>
<feature type="domain" description="DNA methylase adenine-specific" evidence="5">
    <location>
        <begin position="41"/>
        <end position="124"/>
    </location>
</feature>
<dbReference type="GO" id="GO:0003677">
    <property type="term" value="F:DNA binding"/>
    <property type="evidence" value="ECO:0007669"/>
    <property type="project" value="InterPro"/>
</dbReference>
<evidence type="ECO:0000313" key="7">
    <source>
        <dbReference type="Proteomes" id="UP000176241"/>
    </source>
</evidence>
<dbReference type="Pfam" id="PF02384">
    <property type="entry name" value="N6_Mtase"/>
    <property type="match status" value="1"/>
</dbReference>
<evidence type="ECO:0000256" key="4">
    <source>
        <dbReference type="SAM" id="Phobius"/>
    </source>
</evidence>
<dbReference type="CDD" id="cd02440">
    <property type="entry name" value="AdoMet_MTases"/>
    <property type="match status" value="1"/>
</dbReference>
<dbReference type="Proteomes" id="UP000176241">
    <property type="component" value="Unassembled WGS sequence"/>
</dbReference>
<dbReference type="AlphaFoldDB" id="A0A1G1XXG4"/>
<organism evidence="6 7">
    <name type="scientific">Candidatus Buchananbacteria bacterium RIFCSPHIGHO2_01_FULL_39_8</name>
    <dbReference type="NCBI Taxonomy" id="1797533"/>
    <lineage>
        <taxon>Bacteria</taxon>
        <taxon>Candidatus Buchananiibacteriota</taxon>
    </lineage>
</organism>
<feature type="transmembrane region" description="Helical" evidence="4">
    <location>
        <begin position="6"/>
        <end position="34"/>
    </location>
</feature>
<evidence type="ECO:0000256" key="2">
    <source>
        <dbReference type="ARBA" id="ARBA00022679"/>
    </source>
</evidence>
<dbReference type="EMBL" id="MHIC01000038">
    <property type="protein sequence ID" value="OGY43977.1"/>
    <property type="molecule type" value="Genomic_DNA"/>
</dbReference>
<dbReference type="GO" id="GO:0016279">
    <property type="term" value="F:protein-lysine N-methyltransferase activity"/>
    <property type="evidence" value="ECO:0007669"/>
    <property type="project" value="InterPro"/>
</dbReference>
<evidence type="ECO:0000256" key="3">
    <source>
        <dbReference type="ARBA" id="ARBA00022691"/>
    </source>
</evidence>
<evidence type="ECO:0000256" key="1">
    <source>
        <dbReference type="ARBA" id="ARBA00022603"/>
    </source>
</evidence>
<gene>
    <name evidence="6" type="ORF">A2731_02510</name>
</gene>
<keyword evidence="4" id="KW-0472">Membrane</keyword>
<comment type="caution">
    <text evidence="6">The sequence shown here is derived from an EMBL/GenBank/DDBJ whole genome shotgun (WGS) entry which is preliminary data.</text>
</comment>
<protein>
    <recommendedName>
        <fullName evidence="5">DNA methylase adenine-specific domain-containing protein</fullName>
    </recommendedName>
</protein>
<proteinExistence type="predicted"/>
<keyword evidence="2" id="KW-0808">Transferase</keyword>
<dbReference type="Gene3D" id="3.40.50.150">
    <property type="entry name" value="Vaccinia Virus protein VP39"/>
    <property type="match status" value="1"/>
</dbReference>
<reference evidence="6 7" key="1">
    <citation type="journal article" date="2016" name="Nat. Commun.">
        <title>Thousands of microbial genomes shed light on interconnected biogeochemical processes in an aquifer system.</title>
        <authorList>
            <person name="Anantharaman K."/>
            <person name="Brown C.T."/>
            <person name="Hug L.A."/>
            <person name="Sharon I."/>
            <person name="Castelle C.J."/>
            <person name="Probst A.J."/>
            <person name="Thomas B.C."/>
            <person name="Singh A."/>
            <person name="Wilkins M.J."/>
            <person name="Karaoz U."/>
            <person name="Brodie E.L."/>
            <person name="Williams K.H."/>
            <person name="Hubbard S.S."/>
            <person name="Banfield J.F."/>
        </authorList>
    </citation>
    <scope>NUCLEOTIDE SEQUENCE [LARGE SCALE GENOMIC DNA]</scope>
</reference>
<keyword evidence="1" id="KW-0489">Methyltransferase</keyword>
<dbReference type="PANTHER" id="PTHR13610">
    <property type="entry name" value="METHYLTRANSFERASE DOMAIN-CONTAINING PROTEIN"/>
    <property type="match status" value="1"/>
</dbReference>
<evidence type="ECO:0000259" key="5">
    <source>
        <dbReference type="Pfam" id="PF02384"/>
    </source>
</evidence>
<dbReference type="InterPro" id="IPR003356">
    <property type="entry name" value="DNA_methylase_A-5"/>
</dbReference>
<sequence>MIETILTLIVFLITGVCLVVSLLIGSSVIALFFTRVPFVPTPKRNVEIIIDQLDLKPGQVFYDLGCGDGRFLLEAEKRGAKAIGFEISPWAYFRGRINLFLHRSKAQILYQNFYHHDTSGANAIFCFLMDNVMLKVEKKLKTELKPGAKIACYGFKLPTWPPTKIIDLKPKDKRSSNIYLYIK</sequence>
<dbReference type="GO" id="GO:0032259">
    <property type="term" value="P:methylation"/>
    <property type="evidence" value="ECO:0007669"/>
    <property type="project" value="UniProtKB-KW"/>
</dbReference>
<evidence type="ECO:0000313" key="6">
    <source>
        <dbReference type="EMBL" id="OGY43977.1"/>
    </source>
</evidence>
<keyword evidence="4" id="KW-0812">Transmembrane</keyword>